<evidence type="ECO:0000256" key="2">
    <source>
        <dbReference type="SAM" id="MobiDB-lite"/>
    </source>
</evidence>
<feature type="region of interest" description="Disordered" evidence="2">
    <location>
        <begin position="364"/>
        <end position="560"/>
    </location>
</feature>
<gene>
    <name evidence="3" type="ORF">BESB_055880</name>
</gene>
<feature type="compositionally biased region" description="Low complexity" evidence="2">
    <location>
        <begin position="446"/>
        <end position="459"/>
    </location>
</feature>
<feature type="region of interest" description="Disordered" evidence="2">
    <location>
        <begin position="112"/>
        <end position="133"/>
    </location>
</feature>
<feature type="region of interest" description="Disordered" evidence="2">
    <location>
        <begin position="770"/>
        <end position="845"/>
    </location>
</feature>
<dbReference type="GeneID" id="40310517"/>
<dbReference type="PANTHER" id="PTHR48125">
    <property type="entry name" value="LP07818P1"/>
    <property type="match status" value="1"/>
</dbReference>
<comment type="caution">
    <text evidence="3">The sequence shown here is derived from an EMBL/GenBank/DDBJ whole genome shotgun (WGS) entry which is preliminary data.</text>
</comment>
<dbReference type="EMBL" id="NWUJ01000004">
    <property type="protein sequence ID" value="PFH35937.1"/>
    <property type="molecule type" value="Genomic_DNA"/>
</dbReference>
<feature type="compositionally biased region" description="Low complexity" evidence="2">
    <location>
        <begin position="377"/>
        <end position="386"/>
    </location>
</feature>
<keyword evidence="4" id="KW-1185">Reference proteome</keyword>
<feature type="compositionally biased region" description="Basic and acidic residues" evidence="2">
    <location>
        <begin position="298"/>
        <end position="331"/>
    </location>
</feature>
<feature type="region of interest" description="Disordered" evidence="2">
    <location>
        <begin position="193"/>
        <end position="348"/>
    </location>
</feature>
<protein>
    <submittedName>
        <fullName evidence="3">Uncharacterized protein</fullName>
    </submittedName>
</protein>
<evidence type="ECO:0000313" key="4">
    <source>
        <dbReference type="Proteomes" id="UP000224006"/>
    </source>
</evidence>
<feature type="region of interest" description="Disordered" evidence="2">
    <location>
        <begin position="1031"/>
        <end position="1123"/>
    </location>
</feature>
<dbReference type="VEuPathDB" id="ToxoDB:BESB_055880"/>
<proteinExistence type="predicted"/>
<feature type="coiled-coil region" evidence="1">
    <location>
        <begin position="959"/>
        <end position="986"/>
    </location>
</feature>
<feature type="compositionally biased region" description="Basic and acidic residues" evidence="2">
    <location>
        <begin position="263"/>
        <end position="286"/>
    </location>
</feature>
<feature type="compositionally biased region" description="Basic and acidic residues" evidence="2">
    <location>
        <begin position="782"/>
        <end position="843"/>
    </location>
</feature>
<dbReference type="AlphaFoldDB" id="A0A2A9MK09"/>
<dbReference type="KEGG" id="bbes:BESB_055880"/>
<reference evidence="3 4" key="1">
    <citation type="submission" date="2017-09" db="EMBL/GenBank/DDBJ databases">
        <title>Genome sequencing of Besnoitia besnoiti strain Bb-Ger1.</title>
        <authorList>
            <person name="Schares G."/>
            <person name="Venepally P."/>
            <person name="Lorenzi H.A."/>
        </authorList>
    </citation>
    <scope>NUCLEOTIDE SEQUENCE [LARGE SCALE GENOMIC DNA]</scope>
    <source>
        <strain evidence="3 4">Bb-Ger1</strain>
    </source>
</reference>
<sequence length="1194" mass="128825">MDGDACLRASSPRFEASAIFNKQIEWHSSQPRFASPAAASLTEVSAQARDLAALSCVPPFRACTPSARGSAASVYEPGSQIRGAVASALAASPVFSNVAAVSPWSAPPRPRTSLRSAACASSHPASSSRLPSPALAASHRAALLTQHSPACSASSSSFSSPICVAGSALRASARKPRPSSCRMLSRQASTVASTAVLNTPDPSPAVHTPPSAIRGRECDSAESKRGLSRETAPAITAAKEPGGEPRPKRGEKETSLGDGAEPASKERHENNPRARSDFTQEKDGEGGARQSQRGRNSAGERRQRKSSPDLRLRDDAYTRDRFRAHANERLLHVSSRPALEPRSCEPSAAASLASLFQLQSVVSPLSKPAPAHPHPDSAFSSMHSSSPAGQAVCRSASFSPSLPLSHSPSPSLSASTQRFSSRSRCASLRPEAGADVSTPRRCAGDAAAAQRPSPPASRSVTTAEAEDIDETPASATRWKLSGLTNELHQSRPPPVVTLHARGPVSASHNRKRKGALAARNASTSLPRSSPQGKRASTLKPHPRNETPQTPSSAISCSLSLSETTSAARPLRIDARALKEATRPLAGRESAASETNLHSPDSRVKRLGFLFSACQTPRPARAAPGDPSAPRFPSLHDGIGPCDLGASPPEPSLPRLPGNSANVLLSRRPLPNAECGEAAVDAAATSLSLLASVSPREMPSFFAAAFPRIAGRATGEEGGKRVATPAGDGRDEAEEEAALASFCLVASEGERDKTHALDALNFAHCKLMPSTSQAGEAQQGMSQRREENATDTRREGGNKSKVCAEGEEPNRERWRGEEKQVLRRDEGDVWDTPNEKRFEQEKERTRARRHPLPLLISLSPRSRGTVKSEMRKWLSAKQKRRGEVPQRGNAKANQSENAERMPEAEEARKRELLELLDAETRDFTSNQLTQFYRDKLASFREERESCMEEVRKCRVVYTEVQSLREKLVSQDAELQLKREKAAEAERMLIEGRRLNLQLARQLDDLKSKRKAQLLVSVAEPAVEEVHLRPNEPPLRHFHFHTPSSSLSEPKKPTRSSPSLESPASGDEARDAPRRGGEAEEAAPPSRTQKGEEAKPRRNVSLSQQLPSPCAEARPSAEPAQTTRAMRQRVLGGGSAARAEEIRGSLRCPHERGRVVKVVYLPCEEVEPLVRRVRDLKERLQRQKENACVSFEAETA</sequence>
<feature type="compositionally biased region" description="Low complexity" evidence="2">
    <location>
        <begin position="395"/>
        <end position="415"/>
    </location>
</feature>
<feature type="compositionally biased region" description="Basic and acidic residues" evidence="2">
    <location>
        <begin position="214"/>
        <end position="228"/>
    </location>
</feature>
<feature type="compositionally biased region" description="Basic and acidic residues" evidence="2">
    <location>
        <begin position="1065"/>
        <end position="1076"/>
    </location>
</feature>
<feature type="compositionally biased region" description="Low complexity" evidence="2">
    <location>
        <begin position="115"/>
        <end position="133"/>
    </location>
</feature>
<accession>A0A2A9MK09</accession>
<keyword evidence="1" id="KW-0175">Coiled coil</keyword>
<feature type="compositionally biased region" description="Basic and acidic residues" evidence="2">
    <location>
        <begin position="241"/>
        <end position="255"/>
    </location>
</feature>
<feature type="compositionally biased region" description="Basic and acidic residues" evidence="2">
    <location>
        <begin position="896"/>
        <end position="905"/>
    </location>
</feature>
<dbReference type="PANTHER" id="PTHR48125:SF12">
    <property type="entry name" value="AT HOOK TRANSCRIPTION FACTOR FAMILY-RELATED"/>
    <property type="match status" value="1"/>
</dbReference>
<organism evidence="3 4">
    <name type="scientific">Besnoitia besnoiti</name>
    <name type="common">Apicomplexan protozoan</name>
    <dbReference type="NCBI Taxonomy" id="94643"/>
    <lineage>
        <taxon>Eukaryota</taxon>
        <taxon>Sar</taxon>
        <taxon>Alveolata</taxon>
        <taxon>Apicomplexa</taxon>
        <taxon>Conoidasida</taxon>
        <taxon>Coccidia</taxon>
        <taxon>Eucoccidiorida</taxon>
        <taxon>Eimeriorina</taxon>
        <taxon>Sarcocystidae</taxon>
        <taxon>Besnoitia</taxon>
    </lineage>
</organism>
<evidence type="ECO:0000313" key="3">
    <source>
        <dbReference type="EMBL" id="PFH35937.1"/>
    </source>
</evidence>
<feature type="compositionally biased region" description="Low complexity" evidence="2">
    <location>
        <begin position="551"/>
        <end position="560"/>
    </location>
</feature>
<feature type="region of interest" description="Disordered" evidence="2">
    <location>
        <begin position="634"/>
        <end position="654"/>
    </location>
</feature>
<feature type="region of interest" description="Disordered" evidence="2">
    <location>
        <begin position="865"/>
        <end position="905"/>
    </location>
</feature>
<evidence type="ECO:0000256" key="1">
    <source>
        <dbReference type="SAM" id="Coils"/>
    </source>
</evidence>
<dbReference type="Proteomes" id="UP000224006">
    <property type="component" value="Chromosome IV"/>
</dbReference>
<feature type="compositionally biased region" description="Polar residues" evidence="2">
    <location>
        <begin position="770"/>
        <end position="781"/>
    </location>
</feature>
<dbReference type="RefSeq" id="XP_029219946.1">
    <property type="nucleotide sequence ID" value="XM_029364023.1"/>
</dbReference>
<feature type="compositionally biased region" description="Polar residues" evidence="2">
    <location>
        <begin position="520"/>
        <end position="531"/>
    </location>
</feature>
<name>A0A2A9MK09_BESBE</name>